<protein>
    <submittedName>
        <fullName evidence="2">Villin-like protein</fullName>
    </submittedName>
</protein>
<evidence type="ECO:0000313" key="1">
    <source>
        <dbReference type="Proteomes" id="UP000694850"/>
    </source>
</evidence>
<accession>A0AC54Z408</accession>
<organism evidence="1 2">
    <name type="scientific">Orycteropus afer afer</name>
    <dbReference type="NCBI Taxonomy" id="1230840"/>
    <lineage>
        <taxon>Eukaryota</taxon>
        <taxon>Metazoa</taxon>
        <taxon>Chordata</taxon>
        <taxon>Craniata</taxon>
        <taxon>Vertebrata</taxon>
        <taxon>Euteleostomi</taxon>
        <taxon>Mammalia</taxon>
        <taxon>Eutheria</taxon>
        <taxon>Afrotheria</taxon>
        <taxon>Tubulidentata</taxon>
        <taxon>Orycteropodidae</taxon>
        <taxon>Orycteropus</taxon>
    </lineage>
</organism>
<sequence length="858" mass="96095">MDIDKDLPAIDDKVLHIWIIENLKMVPVPERAYGNFFEAHCYIVLHSPKATQGTSSDLHYWVGEASSTEAQDAASTFVQRLQEALGDRTVQHREAQGHESECFLSYFRPAIIYRKGGLASGLKHVETNIYSIRRLLHIKGRKHVSATEVELSWSSFNKGDIFLLDLGKVMIQWNGPKSSISEKARGLALTCSLQDKERGGRAQVGVVDDEVKAPNLMQIMEAVLGCRVGSLHAAMPNNSINQLQKANVRLYHVYEKGENLVVQELATCPLTQDLLQEENCYILDQGGFKIYMWQGRRSSLQEKKAAFSRAVGFIQAKGYPIYTNVEVMNDGAESAAFKQLFQTWSKDQGKNKKLGGIGKLIQVKLDVGKLQSQPELAAQLRMVDDGSGKVEMWCIQDLCRQPVDPKHYGQLYAGNCYLVLYTYQKLGRVQYILYLWQGHQATPDKIKALSYNAEELDLMYHGALVQEHVTMGSEPPHFLAIFKGQLVIFQGGTGRTGKGQPASATRLFHVQGTDSHNTKTMEVPARASSLNSSDVFLLVTAGICYLWFGKGCSGDQREMARMVATFISRKNKEVVLEGQEPPHFWEALGGPAPYPSNKRLPKEASSFQPRLFECSSQRGCLVLTEVVFFSQEDLDKYDVMLLDTWEEIFLWLGEAASEWKKEAVGWGQEYLKTHPAGRSPATTIILVKQGLEPPTFTGWFLVWDPYKWTNSQPYQEVVERSLGAVSDKIIADINNFRLSDSPGDGTVRPVALPALKGSQDNSENELELGPKAGSASTSTSTSTSSYYSSPSSMISGVLPREQLMYQAAEDLPEGVDPAHKEFYLSDSDFEDIFGKSKEEFYRMAKWKQQQEKKQHGFF</sequence>
<name>A0AC54Z408_ORYAF</name>
<dbReference type="RefSeq" id="XP_042637571.1">
    <property type="nucleotide sequence ID" value="XM_042781637.1"/>
</dbReference>
<dbReference type="Proteomes" id="UP000694850">
    <property type="component" value="Unplaced"/>
</dbReference>
<gene>
    <name evidence="2" type="primary">VILL</name>
</gene>
<proteinExistence type="predicted"/>
<reference evidence="2" key="1">
    <citation type="submission" date="2025-08" db="UniProtKB">
        <authorList>
            <consortium name="RefSeq"/>
        </authorList>
    </citation>
    <scope>IDENTIFICATION</scope>
</reference>
<keyword evidence="1" id="KW-1185">Reference proteome</keyword>
<evidence type="ECO:0000313" key="2">
    <source>
        <dbReference type="RefSeq" id="XP_042637571.1"/>
    </source>
</evidence>